<dbReference type="RefSeq" id="XP_067489418.1">
    <property type="nucleotide sequence ID" value="XM_067634937.1"/>
</dbReference>
<keyword evidence="1" id="KW-0812">Transmembrane</keyword>
<dbReference type="VEuPathDB" id="FungiDB:DFL_005648"/>
<name>A0A436ZY43_ARTFL</name>
<gene>
    <name evidence="2" type="ORF">DFL_005648</name>
</gene>
<evidence type="ECO:0000313" key="2">
    <source>
        <dbReference type="EMBL" id="RVD83874.1"/>
    </source>
</evidence>
<organism evidence="2 3">
    <name type="scientific">Arthrobotrys flagrans</name>
    <name type="common">Nematode-trapping fungus</name>
    <name type="synonym">Trichothecium flagrans</name>
    <dbReference type="NCBI Taxonomy" id="97331"/>
    <lineage>
        <taxon>Eukaryota</taxon>
        <taxon>Fungi</taxon>
        <taxon>Dikarya</taxon>
        <taxon>Ascomycota</taxon>
        <taxon>Pezizomycotina</taxon>
        <taxon>Orbiliomycetes</taxon>
        <taxon>Orbiliales</taxon>
        <taxon>Orbiliaceae</taxon>
        <taxon>Arthrobotrys</taxon>
    </lineage>
</organism>
<reference evidence="2 3" key="1">
    <citation type="submission" date="2019-01" db="EMBL/GenBank/DDBJ databases">
        <title>Intercellular communication is required for trap formation in the nematode-trapping fungus Duddingtonia flagrans.</title>
        <authorList>
            <person name="Youssar L."/>
            <person name="Wernet V."/>
            <person name="Hensel N."/>
            <person name="Hildebrandt H.-G."/>
            <person name="Fischer R."/>
        </authorList>
    </citation>
    <scope>NUCLEOTIDE SEQUENCE [LARGE SCALE GENOMIC DNA]</scope>
    <source>
        <strain evidence="2 3">CBS H-5679</strain>
    </source>
</reference>
<dbReference type="EMBL" id="SAEB01000007">
    <property type="protein sequence ID" value="RVD83874.1"/>
    <property type="molecule type" value="Genomic_DNA"/>
</dbReference>
<dbReference type="AlphaFoldDB" id="A0A436ZY43"/>
<feature type="transmembrane region" description="Helical" evidence="1">
    <location>
        <begin position="7"/>
        <end position="25"/>
    </location>
</feature>
<comment type="caution">
    <text evidence="2">The sequence shown here is derived from an EMBL/GenBank/DDBJ whole genome shotgun (WGS) entry which is preliminary data.</text>
</comment>
<dbReference type="Proteomes" id="UP000283090">
    <property type="component" value="Unassembled WGS sequence"/>
</dbReference>
<evidence type="ECO:0000313" key="3">
    <source>
        <dbReference type="Proteomes" id="UP000283090"/>
    </source>
</evidence>
<sequence length="68" mass="8255">MIIIWKLLIKYVAGILINFFFFPIYKLCNHYPPRLFNPNDISLYMQVYYLPNSCRSIHQVLLNLTLRF</sequence>
<keyword evidence="1" id="KW-0472">Membrane</keyword>
<keyword evidence="1" id="KW-1133">Transmembrane helix</keyword>
<dbReference type="GeneID" id="93587959"/>
<keyword evidence="3" id="KW-1185">Reference proteome</keyword>
<accession>A0A436ZY43</accession>
<protein>
    <submittedName>
        <fullName evidence="2">Uncharacterized protein</fullName>
    </submittedName>
</protein>
<proteinExistence type="predicted"/>
<evidence type="ECO:0000256" key="1">
    <source>
        <dbReference type="SAM" id="Phobius"/>
    </source>
</evidence>